<accession>A0A0E9UYF7</accession>
<sequence length="40" mass="4335">MNHDKNKSIKNSSSICKSASAYERPGSLKSSSICKISFSI</sequence>
<dbReference type="EMBL" id="GBXM01037673">
    <property type="protein sequence ID" value="JAH70904.1"/>
    <property type="molecule type" value="Transcribed_RNA"/>
</dbReference>
<proteinExistence type="predicted"/>
<organism evidence="2">
    <name type="scientific">Anguilla anguilla</name>
    <name type="common">European freshwater eel</name>
    <name type="synonym">Muraena anguilla</name>
    <dbReference type="NCBI Taxonomy" id="7936"/>
    <lineage>
        <taxon>Eukaryota</taxon>
        <taxon>Metazoa</taxon>
        <taxon>Chordata</taxon>
        <taxon>Craniata</taxon>
        <taxon>Vertebrata</taxon>
        <taxon>Euteleostomi</taxon>
        <taxon>Actinopterygii</taxon>
        <taxon>Neopterygii</taxon>
        <taxon>Teleostei</taxon>
        <taxon>Anguilliformes</taxon>
        <taxon>Anguillidae</taxon>
        <taxon>Anguilla</taxon>
    </lineage>
</organism>
<reference evidence="2" key="2">
    <citation type="journal article" date="2015" name="Fish Shellfish Immunol.">
        <title>Early steps in the European eel (Anguilla anguilla)-Vibrio vulnificus interaction in the gills: Role of the RtxA13 toxin.</title>
        <authorList>
            <person name="Callol A."/>
            <person name="Pajuelo D."/>
            <person name="Ebbesson L."/>
            <person name="Teles M."/>
            <person name="MacKenzie S."/>
            <person name="Amaro C."/>
        </authorList>
    </citation>
    <scope>NUCLEOTIDE SEQUENCE</scope>
</reference>
<evidence type="ECO:0000313" key="2">
    <source>
        <dbReference type="EMBL" id="JAH70904.1"/>
    </source>
</evidence>
<feature type="compositionally biased region" description="Low complexity" evidence="1">
    <location>
        <begin position="9"/>
        <end position="31"/>
    </location>
</feature>
<feature type="region of interest" description="Disordered" evidence="1">
    <location>
        <begin position="1"/>
        <end position="31"/>
    </location>
</feature>
<evidence type="ECO:0000256" key="1">
    <source>
        <dbReference type="SAM" id="MobiDB-lite"/>
    </source>
</evidence>
<name>A0A0E9UYF7_ANGAN</name>
<dbReference type="AlphaFoldDB" id="A0A0E9UYF7"/>
<reference evidence="2" key="1">
    <citation type="submission" date="2014-11" db="EMBL/GenBank/DDBJ databases">
        <authorList>
            <person name="Amaro Gonzalez C."/>
        </authorList>
    </citation>
    <scope>NUCLEOTIDE SEQUENCE</scope>
</reference>
<protein>
    <submittedName>
        <fullName evidence="2">Uncharacterized protein</fullName>
    </submittedName>
</protein>